<dbReference type="SUPFAM" id="SSF52833">
    <property type="entry name" value="Thioredoxin-like"/>
    <property type="match status" value="1"/>
</dbReference>
<evidence type="ECO:0000313" key="3">
    <source>
        <dbReference type="Proteomes" id="UP000034795"/>
    </source>
</evidence>
<evidence type="ECO:0008006" key="4">
    <source>
        <dbReference type="Google" id="ProtNLM"/>
    </source>
</evidence>
<feature type="transmembrane region" description="Helical" evidence="1">
    <location>
        <begin position="251"/>
        <end position="275"/>
    </location>
</feature>
<feature type="transmembrane region" description="Helical" evidence="1">
    <location>
        <begin position="226"/>
        <end position="245"/>
    </location>
</feature>
<dbReference type="Proteomes" id="UP000034795">
    <property type="component" value="Unassembled WGS sequence"/>
</dbReference>
<dbReference type="InterPro" id="IPR036249">
    <property type="entry name" value="Thioredoxin-like_sf"/>
</dbReference>
<dbReference type="EMBL" id="LCMS01000016">
    <property type="protein sequence ID" value="KKU40478.1"/>
    <property type="molecule type" value="Genomic_DNA"/>
</dbReference>
<comment type="caution">
    <text evidence="2">The sequence shown here is derived from an EMBL/GenBank/DDBJ whole genome shotgun (WGS) entry which is preliminary data.</text>
</comment>
<reference evidence="2 3" key="1">
    <citation type="journal article" date="2015" name="Nature">
        <title>rRNA introns, odd ribosomes, and small enigmatic genomes across a large radiation of phyla.</title>
        <authorList>
            <person name="Brown C.T."/>
            <person name="Hug L.A."/>
            <person name="Thomas B.C."/>
            <person name="Sharon I."/>
            <person name="Castelle C.J."/>
            <person name="Singh A."/>
            <person name="Wilkins M.J."/>
            <person name="Williams K.H."/>
            <person name="Banfield J.F."/>
        </authorList>
    </citation>
    <scope>NUCLEOTIDE SEQUENCE [LARGE SCALE GENOMIC DNA]</scope>
</reference>
<organism evidence="2 3">
    <name type="scientific">Candidatus Uhrbacteria bacterium GW2011_GWE2_46_68</name>
    <dbReference type="NCBI Taxonomy" id="1618994"/>
    <lineage>
        <taxon>Bacteria</taxon>
        <taxon>Candidatus Uhriibacteriota</taxon>
    </lineage>
</organism>
<keyword evidence="1" id="KW-0472">Membrane</keyword>
<sequence>MRNLFLFCVGIFIAISLFPLTVRAEDVTTELSPLNVYFFYGDGCPHCSNEEPFLKAVEEQYSFVNVYAFEVWYDEVNQSFLRQAGEVLGANAGSVPFTVIGDQFVSGYATEKTTGAQILRLIAQCAARDCEDPLSAFIDVSGMTTLGGETSGQEEVTLPITANPSSKEDQGVEITLPLFGTISSSSFSLPVLTILIGALDGFNPCAMWTLLFLISLLVNMHNKKRMWMLGSAFVFASGFVYFLFLSAWLNVFLFIGMMVWVRIVIGAVALASGGYNLREYMRNKDGTCKVTSHENRKKVFDRLRAVAHHQQFWMALIGIVLLAFAVNLVELVCSAGLPAIYTQVLSLNDLPAWQYYGYLLLYIFFFMLDDLIVFIVSMATLHVTGITSKYSRYSHLIGGILMLVLGALLILRPELLMFG</sequence>
<dbReference type="AlphaFoldDB" id="A0A0G1SEF8"/>
<evidence type="ECO:0000256" key="1">
    <source>
        <dbReference type="SAM" id="Phobius"/>
    </source>
</evidence>
<dbReference type="PATRIC" id="fig|1618994.3.peg.885"/>
<proteinExistence type="predicted"/>
<accession>A0A0G1SEF8</accession>
<evidence type="ECO:0000313" key="2">
    <source>
        <dbReference type="EMBL" id="KKU40478.1"/>
    </source>
</evidence>
<keyword evidence="1" id="KW-1133">Transmembrane helix</keyword>
<dbReference type="Gene3D" id="3.40.30.10">
    <property type="entry name" value="Glutaredoxin"/>
    <property type="match status" value="1"/>
</dbReference>
<name>A0A0G1SEF8_9BACT</name>
<dbReference type="STRING" id="1618994.UX57_C0016G0011"/>
<feature type="transmembrane region" description="Helical" evidence="1">
    <location>
        <begin position="393"/>
        <end position="411"/>
    </location>
</feature>
<feature type="transmembrane region" description="Helical" evidence="1">
    <location>
        <begin position="357"/>
        <end position="381"/>
    </location>
</feature>
<protein>
    <recommendedName>
        <fullName evidence="4">Thioredoxin domain-containing protein</fullName>
    </recommendedName>
</protein>
<feature type="transmembrane region" description="Helical" evidence="1">
    <location>
        <begin position="312"/>
        <end position="337"/>
    </location>
</feature>
<keyword evidence="1" id="KW-0812">Transmembrane</keyword>
<gene>
    <name evidence="2" type="ORF">UX57_C0016G0011</name>
</gene>
<feature type="transmembrane region" description="Helical" evidence="1">
    <location>
        <begin position="187"/>
        <end position="214"/>
    </location>
</feature>